<name>A0A2S5GBL6_9BACL</name>
<dbReference type="EMBL" id="PREZ01000004">
    <property type="protein sequence ID" value="PPA70283.1"/>
    <property type="molecule type" value="Genomic_DNA"/>
</dbReference>
<feature type="coiled-coil region" evidence="1">
    <location>
        <begin position="7"/>
        <end position="34"/>
    </location>
</feature>
<evidence type="ECO:0000313" key="2">
    <source>
        <dbReference type="EMBL" id="PPA70283.1"/>
    </source>
</evidence>
<dbReference type="AlphaFoldDB" id="A0A2S5GBL6"/>
<proteinExistence type="predicted"/>
<gene>
    <name evidence="2" type="ORF">C4B60_11940</name>
</gene>
<accession>A0A2S5GBL6</accession>
<reference evidence="2 3" key="1">
    <citation type="submission" date="2018-02" db="EMBL/GenBank/DDBJ databases">
        <title>Jeotgalibacillus proteolyticum sp. nov. a protease producing bacterium isolated from ocean sediments of Laizhou Bay.</title>
        <authorList>
            <person name="Li Y."/>
        </authorList>
    </citation>
    <scope>NUCLEOTIDE SEQUENCE [LARGE SCALE GENOMIC DNA]</scope>
    <source>
        <strain evidence="2 3">22-7</strain>
    </source>
</reference>
<protein>
    <submittedName>
        <fullName evidence="2">Uncharacterized protein</fullName>
    </submittedName>
</protein>
<organism evidence="2 3">
    <name type="scientific">Jeotgalibacillus proteolyticus</name>
    <dbReference type="NCBI Taxonomy" id="2082395"/>
    <lineage>
        <taxon>Bacteria</taxon>
        <taxon>Bacillati</taxon>
        <taxon>Bacillota</taxon>
        <taxon>Bacilli</taxon>
        <taxon>Bacillales</taxon>
        <taxon>Caryophanaceae</taxon>
        <taxon>Jeotgalibacillus</taxon>
    </lineage>
</organism>
<dbReference type="RefSeq" id="WP_104058233.1">
    <property type="nucleotide sequence ID" value="NZ_PREZ01000004.1"/>
</dbReference>
<comment type="caution">
    <text evidence="2">The sequence shown here is derived from an EMBL/GenBank/DDBJ whole genome shotgun (WGS) entry which is preliminary data.</text>
</comment>
<dbReference type="Proteomes" id="UP000239047">
    <property type="component" value="Unassembled WGS sequence"/>
</dbReference>
<keyword evidence="3" id="KW-1185">Reference proteome</keyword>
<evidence type="ECO:0000313" key="3">
    <source>
        <dbReference type="Proteomes" id="UP000239047"/>
    </source>
</evidence>
<evidence type="ECO:0000256" key="1">
    <source>
        <dbReference type="SAM" id="Coils"/>
    </source>
</evidence>
<sequence>MFFQNKKKKLTSNNDEIENKKVKARKDIQQLVEHVSSHYSHKSVMESFHFLIQKKAFIYHTDHLYKENLLKEIIIFRELYTALQVDLHRLLKWNKFNDKEDLNNHINETKKSIVKNTDIYLNTYYDEYFHKYFSNDRGVKGIESEYLERKLKVSMLHDLLLHVLQSSSSSSLSEIELSGKWLVNEIIIEIEVKADTILYMNMK</sequence>
<keyword evidence="1" id="KW-0175">Coiled coil</keyword>
<dbReference type="OrthoDB" id="2450539at2"/>